<keyword evidence="10" id="KW-1185">Reference proteome</keyword>
<dbReference type="CDD" id="cd06550">
    <property type="entry name" value="TM_ABC_iron-siderophores_like"/>
    <property type="match status" value="1"/>
</dbReference>
<name>A0A2S7URT3_9GAMM</name>
<evidence type="ECO:0000256" key="1">
    <source>
        <dbReference type="ARBA" id="ARBA00004651"/>
    </source>
</evidence>
<keyword evidence="5 8" id="KW-0812">Transmembrane</keyword>
<feature type="transmembrane region" description="Helical" evidence="8">
    <location>
        <begin position="275"/>
        <end position="294"/>
    </location>
</feature>
<keyword evidence="6 8" id="KW-1133">Transmembrane helix</keyword>
<reference evidence="9 10" key="1">
    <citation type="submission" date="2016-12" db="EMBL/GenBank/DDBJ databases">
        <title>Diversity of luminous bacteria.</title>
        <authorList>
            <person name="Yoshizawa S."/>
            <person name="Kogure K."/>
        </authorList>
    </citation>
    <scope>NUCLEOTIDE SEQUENCE [LARGE SCALE GENOMIC DNA]</scope>
    <source>
        <strain evidence="9 10">SA4-48</strain>
    </source>
</reference>
<feature type="transmembrane region" description="Helical" evidence="8">
    <location>
        <begin position="239"/>
        <end position="263"/>
    </location>
</feature>
<dbReference type="Gene3D" id="1.10.3470.10">
    <property type="entry name" value="ABC transporter involved in vitamin B12 uptake, BtuC"/>
    <property type="match status" value="1"/>
</dbReference>
<dbReference type="GO" id="GO:0033214">
    <property type="term" value="P:siderophore-iron import into cell"/>
    <property type="evidence" value="ECO:0007669"/>
    <property type="project" value="TreeGrafter"/>
</dbReference>
<feature type="transmembrane region" description="Helical" evidence="8">
    <location>
        <begin position="90"/>
        <end position="109"/>
    </location>
</feature>
<dbReference type="FunFam" id="1.10.3470.10:FF:000001">
    <property type="entry name" value="Vitamin B12 ABC transporter permease BtuC"/>
    <property type="match status" value="1"/>
</dbReference>
<evidence type="ECO:0000256" key="6">
    <source>
        <dbReference type="ARBA" id="ARBA00022989"/>
    </source>
</evidence>
<dbReference type="RefSeq" id="WP_105050917.1">
    <property type="nucleotide sequence ID" value="NZ_BMYG01000005.1"/>
</dbReference>
<gene>
    <name evidence="9" type="ORF">BTO11_01490</name>
</gene>
<accession>A0A2S7URT3</accession>
<feature type="transmembrane region" description="Helical" evidence="8">
    <location>
        <begin position="61"/>
        <end position="78"/>
    </location>
</feature>
<dbReference type="SUPFAM" id="SSF81345">
    <property type="entry name" value="ABC transporter involved in vitamin B12 uptake, BtuC"/>
    <property type="match status" value="1"/>
</dbReference>
<evidence type="ECO:0000256" key="7">
    <source>
        <dbReference type="ARBA" id="ARBA00023136"/>
    </source>
</evidence>
<feature type="transmembrane region" description="Helical" evidence="8">
    <location>
        <begin position="306"/>
        <end position="326"/>
    </location>
</feature>
<dbReference type="Proteomes" id="UP000239007">
    <property type="component" value="Unassembled WGS sequence"/>
</dbReference>
<dbReference type="InterPro" id="IPR037294">
    <property type="entry name" value="ABC_BtuC-like"/>
</dbReference>
<comment type="caution">
    <text evidence="9">The sequence shown here is derived from an EMBL/GenBank/DDBJ whole genome shotgun (WGS) entry which is preliminary data.</text>
</comment>
<dbReference type="EMBL" id="MSCH01000003">
    <property type="protein sequence ID" value="PQJ52455.1"/>
    <property type="molecule type" value="Genomic_DNA"/>
</dbReference>
<keyword evidence="4" id="KW-1003">Cell membrane</keyword>
<dbReference type="InterPro" id="IPR000522">
    <property type="entry name" value="ABC_transptr_permease_BtuC"/>
</dbReference>
<dbReference type="GO" id="GO:0022857">
    <property type="term" value="F:transmembrane transporter activity"/>
    <property type="evidence" value="ECO:0007669"/>
    <property type="project" value="InterPro"/>
</dbReference>
<organism evidence="9 10">
    <name type="scientific">Psychrosphaera saromensis</name>
    <dbReference type="NCBI Taxonomy" id="716813"/>
    <lineage>
        <taxon>Bacteria</taxon>
        <taxon>Pseudomonadati</taxon>
        <taxon>Pseudomonadota</taxon>
        <taxon>Gammaproteobacteria</taxon>
        <taxon>Alteromonadales</taxon>
        <taxon>Pseudoalteromonadaceae</taxon>
        <taxon>Psychrosphaera</taxon>
    </lineage>
</organism>
<evidence type="ECO:0000256" key="3">
    <source>
        <dbReference type="ARBA" id="ARBA00022448"/>
    </source>
</evidence>
<sequence>MKSSWLLSLVLSVLVVSFISALTIGAADLTFNQVLLSLFGNVDEAGTVAHSIIWQLRMPRSILAFVAGCGLAMAGLILQTITRNPLADPYLFGISSGASFGVVIVMTLTGVGFGFYLSFAAFLGSLLAIGLLLLIAGFNRHQQVESMLLAGVALSFLFSSFTSLMLYWSDPQAVSAILFWTLGSFSRAQWDLLWLPCLVVVSCLGLMLAKQRQLNAVLLGDEGAVTLGVNVNRLRITMLLLSSILTASIVALCGGIGFVGLMIPHIVRFFIGQGGRLSLIITALVGGVFMLWVDIASRVILDNQELPIGIITAAVGSLFFLTLLYVRKHESVI</sequence>
<dbReference type="OrthoDB" id="9055647at2"/>
<evidence type="ECO:0000256" key="4">
    <source>
        <dbReference type="ARBA" id="ARBA00022475"/>
    </source>
</evidence>
<comment type="subcellular location">
    <subcellularLocation>
        <location evidence="1">Cell membrane</location>
        <topology evidence="1">Multi-pass membrane protein</topology>
    </subcellularLocation>
</comment>
<comment type="similarity">
    <text evidence="2">Belongs to the binding-protein-dependent transport system permease family. FecCD subfamily.</text>
</comment>
<evidence type="ECO:0000256" key="2">
    <source>
        <dbReference type="ARBA" id="ARBA00007935"/>
    </source>
</evidence>
<feature type="transmembrane region" description="Helical" evidence="8">
    <location>
        <begin position="115"/>
        <end position="136"/>
    </location>
</feature>
<keyword evidence="7 8" id="KW-0472">Membrane</keyword>
<dbReference type="PANTHER" id="PTHR30472">
    <property type="entry name" value="FERRIC ENTEROBACTIN TRANSPORT SYSTEM PERMEASE PROTEIN"/>
    <property type="match status" value="1"/>
</dbReference>
<keyword evidence="3" id="KW-0813">Transport</keyword>
<feature type="transmembrane region" description="Helical" evidence="8">
    <location>
        <begin position="148"/>
        <end position="168"/>
    </location>
</feature>
<evidence type="ECO:0000256" key="5">
    <source>
        <dbReference type="ARBA" id="ARBA00022692"/>
    </source>
</evidence>
<dbReference type="AlphaFoldDB" id="A0A2S7URT3"/>
<feature type="transmembrane region" description="Helical" evidence="8">
    <location>
        <begin position="188"/>
        <end position="209"/>
    </location>
</feature>
<dbReference type="Pfam" id="PF01032">
    <property type="entry name" value="FecCD"/>
    <property type="match status" value="1"/>
</dbReference>
<protein>
    <submittedName>
        <fullName evidence="9">ABC transporter permease</fullName>
    </submittedName>
</protein>
<evidence type="ECO:0000256" key="8">
    <source>
        <dbReference type="SAM" id="Phobius"/>
    </source>
</evidence>
<dbReference type="GO" id="GO:0005886">
    <property type="term" value="C:plasma membrane"/>
    <property type="evidence" value="ECO:0007669"/>
    <property type="project" value="UniProtKB-SubCell"/>
</dbReference>
<evidence type="ECO:0000313" key="9">
    <source>
        <dbReference type="EMBL" id="PQJ52455.1"/>
    </source>
</evidence>
<proteinExistence type="inferred from homology"/>
<dbReference type="PANTHER" id="PTHR30472:SF67">
    <property type="entry name" value="PERMEASE OF ABC TRANSPORTER-RELATED"/>
    <property type="match status" value="1"/>
</dbReference>
<evidence type="ECO:0000313" key="10">
    <source>
        <dbReference type="Proteomes" id="UP000239007"/>
    </source>
</evidence>